<proteinExistence type="predicted"/>
<dbReference type="AlphaFoldDB" id="A0A8I0Q888"/>
<accession>A0A8I0Q888</accession>
<dbReference type="EMBL" id="PKLF01000027">
    <property type="protein sequence ID" value="MBE8614498.1"/>
    <property type="molecule type" value="Genomic_DNA"/>
</dbReference>
<protein>
    <submittedName>
        <fullName evidence="1">Uncharacterized protein</fullName>
    </submittedName>
</protein>
<evidence type="ECO:0000313" key="1">
    <source>
        <dbReference type="EMBL" id="MBE8614498.1"/>
    </source>
</evidence>
<evidence type="ECO:0000313" key="2">
    <source>
        <dbReference type="Proteomes" id="UP000650477"/>
    </source>
</evidence>
<dbReference type="Proteomes" id="UP000650477">
    <property type="component" value="Unassembled WGS sequence"/>
</dbReference>
<reference evidence="1" key="1">
    <citation type="submission" date="2017-12" db="EMBL/GenBank/DDBJ databases">
        <title>Genome sequencing and analysis.</title>
        <authorList>
            <person name="Huang Y.-T."/>
        </authorList>
    </citation>
    <scope>NUCLEOTIDE SEQUENCE</scope>
    <source>
        <strain evidence="1">VGH116</strain>
    </source>
</reference>
<gene>
    <name evidence="1" type="ORF">CYG68_19215</name>
</gene>
<organism evidence="1 2">
    <name type="scientific">Morganella morganii</name>
    <name type="common">Proteus morganii</name>
    <dbReference type="NCBI Taxonomy" id="582"/>
    <lineage>
        <taxon>Bacteria</taxon>
        <taxon>Pseudomonadati</taxon>
        <taxon>Pseudomonadota</taxon>
        <taxon>Gammaproteobacteria</taxon>
        <taxon>Enterobacterales</taxon>
        <taxon>Morganellaceae</taxon>
        <taxon>Morganella</taxon>
    </lineage>
</organism>
<name>A0A8I0Q888_MORMO</name>
<comment type="caution">
    <text evidence="1">The sequence shown here is derived from an EMBL/GenBank/DDBJ whole genome shotgun (WGS) entry which is preliminary data.</text>
</comment>
<sequence>MKEPNFKDRPADLLFKVDGNNVIKFDAIFRVKNDKAAEAVSYDEEQIVKALKELKSATGKYLIGVNIKGSSPEYDYKVSHPGNVARSTAEVNKFAKACDIKL</sequence>